<comment type="caution">
    <text evidence="7">The sequence shown here is derived from an EMBL/GenBank/DDBJ whole genome shotgun (WGS) entry which is preliminary data.</text>
</comment>
<evidence type="ECO:0000256" key="5">
    <source>
        <dbReference type="RuleBase" id="RU363014"/>
    </source>
</evidence>
<dbReference type="PANTHER" id="PTHR10657:SF4">
    <property type="entry name" value="PEPTIDYL-PROLYL CIS-TRANS ISOMERASE-RELATED"/>
    <property type="match status" value="1"/>
</dbReference>
<comment type="catalytic activity">
    <reaction evidence="1 5">
        <text>[protein]-peptidylproline (omega=180) = [protein]-peptidylproline (omega=0)</text>
        <dbReference type="Rhea" id="RHEA:16237"/>
        <dbReference type="Rhea" id="RHEA-COMP:10747"/>
        <dbReference type="Rhea" id="RHEA-COMP:10748"/>
        <dbReference type="ChEBI" id="CHEBI:83833"/>
        <dbReference type="ChEBI" id="CHEBI:83834"/>
        <dbReference type="EC" id="5.2.1.8"/>
    </reaction>
</comment>
<keyword evidence="2 4" id="KW-0697">Rotamase</keyword>
<dbReference type="EC" id="5.2.1.8" evidence="5"/>
<dbReference type="Pfam" id="PF00639">
    <property type="entry name" value="Rotamase"/>
    <property type="match status" value="1"/>
</dbReference>
<sequence>MACGCDLQHKADALPSSGPPLPPFLPSSTLTVFPVGDIQPFTMAGCTTSITSLTPASGSGRVAIALAAAKMDKGSPPGSAAHTCWSSTASHGGPRYIQKIKSGEEDFESLASQFSDCSSAKARGDLGAFSR</sequence>
<reference evidence="7 8" key="1">
    <citation type="journal article" date="2019" name="PLoS ONE">
        <title>Genomic analyses reveal an absence of contemporary introgressive admixture between fin whales and blue whales, despite known hybrids.</title>
        <authorList>
            <person name="Westbury M.V."/>
            <person name="Petersen B."/>
            <person name="Lorenzen E.D."/>
        </authorList>
    </citation>
    <scope>NUCLEOTIDE SEQUENCE [LARGE SCALE GENOMIC DNA]</scope>
    <source>
        <strain evidence="7">FinWhale-01</strain>
    </source>
</reference>
<evidence type="ECO:0000256" key="3">
    <source>
        <dbReference type="ARBA" id="ARBA00023235"/>
    </source>
</evidence>
<dbReference type="GO" id="GO:0003755">
    <property type="term" value="F:peptidyl-prolyl cis-trans isomerase activity"/>
    <property type="evidence" value="ECO:0007669"/>
    <property type="project" value="UniProtKB-UniRule"/>
</dbReference>
<protein>
    <recommendedName>
        <fullName evidence="5">Peptidyl-prolyl cis-trans isomerase</fullName>
        <ecNumber evidence="5">5.2.1.8</ecNumber>
    </recommendedName>
</protein>
<keyword evidence="8" id="KW-1185">Reference proteome</keyword>
<dbReference type="PROSITE" id="PS50198">
    <property type="entry name" value="PPIC_PPIASE_2"/>
    <property type="match status" value="1"/>
</dbReference>
<dbReference type="OrthoDB" id="2530521at2759"/>
<dbReference type="EMBL" id="SGJD01001386">
    <property type="protein sequence ID" value="KAB0400197.1"/>
    <property type="molecule type" value="Genomic_DNA"/>
</dbReference>
<evidence type="ECO:0000313" key="8">
    <source>
        <dbReference type="Proteomes" id="UP000437017"/>
    </source>
</evidence>
<name>A0A643CIW3_BALPH</name>
<organism evidence="7 8">
    <name type="scientific">Balaenoptera physalus</name>
    <name type="common">Fin whale</name>
    <name type="synonym">Balaena physalus</name>
    <dbReference type="NCBI Taxonomy" id="9770"/>
    <lineage>
        <taxon>Eukaryota</taxon>
        <taxon>Metazoa</taxon>
        <taxon>Chordata</taxon>
        <taxon>Craniata</taxon>
        <taxon>Vertebrata</taxon>
        <taxon>Euteleostomi</taxon>
        <taxon>Mammalia</taxon>
        <taxon>Eutheria</taxon>
        <taxon>Laurasiatheria</taxon>
        <taxon>Artiodactyla</taxon>
        <taxon>Whippomorpha</taxon>
        <taxon>Cetacea</taxon>
        <taxon>Mysticeti</taxon>
        <taxon>Balaenopteridae</taxon>
        <taxon>Balaenoptera</taxon>
    </lineage>
</organism>
<proteinExistence type="predicted"/>
<dbReference type="SUPFAM" id="SSF54534">
    <property type="entry name" value="FKBP-like"/>
    <property type="match status" value="1"/>
</dbReference>
<keyword evidence="3 4" id="KW-0413">Isomerase</keyword>
<feature type="non-terminal residue" evidence="7">
    <location>
        <position position="131"/>
    </location>
</feature>
<dbReference type="InterPro" id="IPR000297">
    <property type="entry name" value="PPIase_PpiC"/>
</dbReference>
<dbReference type="Proteomes" id="UP000437017">
    <property type="component" value="Unassembled WGS sequence"/>
</dbReference>
<dbReference type="PROSITE" id="PS01096">
    <property type="entry name" value="PPIC_PPIASE_1"/>
    <property type="match status" value="1"/>
</dbReference>
<dbReference type="InterPro" id="IPR046357">
    <property type="entry name" value="PPIase_dom_sf"/>
</dbReference>
<gene>
    <name evidence="7" type="ORF">E2I00_009484</name>
</gene>
<feature type="domain" description="PpiC" evidence="6">
    <location>
        <begin position="96"/>
        <end position="131"/>
    </location>
</feature>
<dbReference type="PANTHER" id="PTHR10657">
    <property type="entry name" value="PEPTIDYL-PROLYL CIS-TRANS ISOMERASE"/>
    <property type="match status" value="1"/>
</dbReference>
<dbReference type="InterPro" id="IPR051370">
    <property type="entry name" value="PPIase_Pin1"/>
</dbReference>
<evidence type="ECO:0000313" key="7">
    <source>
        <dbReference type="EMBL" id="KAB0400197.1"/>
    </source>
</evidence>
<evidence type="ECO:0000259" key="6">
    <source>
        <dbReference type="PROSITE" id="PS50198"/>
    </source>
</evidence>
<dbReference type="AlphaFoldDB" id="A0A643CIW3"/>
<dbReference type="Gene3D" id="3.10.50.40">
    <property type="match status" value="1"/>
</dbReference>
<accession>A0A643CIW3</accession>
<evidence type="ECO:0000256" key="4">
    <source>
        <dbReference type="PROSITE-ProRule" id="PRU00278"/>
    </source>
</evidence>
<dbReference type="GO" id="GO:0005634">
    <property type="term" value="C:nucleus"/>
    <property type="evidence" value="ECO:0007669"/>
    <property type="project" value="TreeGrafter"/>
</dbReference>
<dbReference type="GO" id="GO:0005829">
    <property type="term" value="C:cytosol"/>
    <property type="evidence" value="ECO:0007669"/>
    <property type="project" value="TreeGrafter"/>
</dbReference>
<dbReference type="InterPro" id="IPR023058">
    <property type="entry name" value="PPIase_PpiC_CS"/>
</dbReference>
<evidence type="ECO:0000256" key="2">
    <source>
        <dbReference type="ARBA" id="ARBA00023110"/>
    </source>
</evidence>
<evidence type="ECO:0000256" key="1">
    <source>
        <dbReference type="ARBA" id="ARBA00000971"/>
    </source>
</evidence>